<protein>
    <submittedName>
        <fullName evidence="2">Uncharacterized protein</fullName>
    </submittedName>
</protein>
<keyword evidence="1" id="KW-0472">Membrane</keyword>
<evidence type="ECO:0000256" key="1">
    <source>
        <dbReference type="SAM" id="Phobius"/>
    </source>
</evidence>
<feature type="transmembrane region" description="Helical" evidence="1">
    <location>
        <begin position="12"/>
        <end position="32"/>
    </location>
</feature>
<sequence>MCYYMMEIVTATMYALSIVRCKLFLITSRLLFRKRCS</sequence>
<accession>A0AAU8KX79</accession>
<proteinExistence type="predicted"/>
<keyword evidence="1" id="KW-0812">Transmembrane</keyword>
<reference evidence="2" key="1">
    <citation type="submission" date="2024-05" db="EMBL/GenBank/DDBJ databases">
        <title>Complete Genome Sequences of 14 Acinetobacter baumannii phages isolated in Kenya.</title>
        <authorList>
            <person name="Mwai F."/>
            <person name="Kigen C."/>
            <person name="Makobe C."/>
            <person name="Georges M."/>
            <person name="Mutai I."/>
            <person name="Odoyo E."/>
            <person name="Gachoya M."/>
            <person name="Musila L."/>
        </authorList>
    </citation>
    <scope>NUCLEOTIDE SEQUENCE</scope>
</reference>
<evidence type="ECO:0000313" key="2">
    <source>
        <dbReference type="EMBL" id="XCN27284.1"/>
    </source>
</evidence>
<gene>
    <name evidence="2" type="ORF">LXXJYBMR_CDS0054</name>
</gene>
<name>A0AAU8KX79_9VIRU</name>
<organism evidence="2">
    <name type="scientific">Acinetobacter phage vB_Ab_1137_KEN_02</name>
    <dbReference type="NCBI Taxonomy" id="3143013"/>
    <lineage>
        <taxon>Viruses</taxon>
    </lineage>
</organism>
<keyword evidence="1" id="KW-1133">Transmembrane helix</keyword>
<dbReference type="EMBL" id="PP841130">
    <property type="protein sequence ID" value="XCN27284.1"/>
    <property type="molecule type" value="Genomic_DNA"/>
</dbReference>